<name>A0ABW1TSZ8_9BURK</name>
<evidence type="ECO:0000313" key="3">
    <source>
        <dbReference type="EMBL" id="MFC6280034.1"/>
    </source>
</evidence>
<dbReference type="InterPro" id="IPR036291">
    <property type="entry name" value="NAD(P)-bd_dom_sf"/>
</dbReference>
<accession>A0ABW1TSZ8</accession>
<dbReference type="RefSeq" id="WP_371437998.1">
    <property type="nucleotide sequence ID" value="NZ_JBHSRS010000004.1"/>
</dbReference>
<dbReference type="SUPFAM" id="SSF51735">
    <property type="entry name" value="NAD(P)-binding Rossmann-fold domains"/>
    <property type="match status" value="1"/>
</dbReference>
<dbReference type="PRINTS" id="PR00081">
    <property type="entry name" value="GDHRDH"/>
</dbReference>
<organism evidence="3 4">
    <name type="scientific">Polaromonas aquatica</name>
    <dbReference type="NCBI Taxonomy" id="332657"/>
    <lineage>
        <taxon>Bacteria</taxon>
        <taxon>Pseudomonadati</taxon>
        <taxon>Pseudomonadota</taxon>
        <taxon>Betaproteobacteria</taxon>
        <taxon>Burkholderiales</taxon>
        <taxon>Comamonadaceae</taxon>
        <taxon>Polaromonas</taxon>
    </lineage>
</organism>
<gene>
    <name evidence="3" type="ORF">ACFQND_02145</name>
</gene>
<dbReference type="NCBIfam" id="NF005559">
    <property type="entry name" value="PRK07231.1"/>
    <property type="match status" value="1"/>
</dbReference>
<dbReference type="InterPro" id="IPR057326">
    <property type="entry name" value="KR_dom"/>
</dbReference>
<dbReference type="EMBL" id="JBHSRS010000004">
    <property type="protein sequence ID" value="MFC6280034.1"/>
    <property type="molecule type" value="Genomic_DNA"/>
</dbReference>
<dbReference type="SMART" id="SM00822">
    <property type="entry name" value="PKS_KR"/>
    <property type="match status" value="1"/>
</dbReference>
<evidence type="ECO:0000313" key="4">
    <source>
        <dbReference type="Proteomes" id="UP001596270"/>
    </source>
</evidence>
<dbReference type="Pfam" id="PF13561">
    <property type="entry name" value="adh_short_C2"/>
    <property type="match status" value="1"/>
</dbReference>
<dbReference type="GO" id="GO:0016491">
    <property type="term" value="F:oxidoreductase activity"/>
    <property type="evidence" value="ECO:0007669"/>
    <property type="project" value="UniProtKB-KW"/>
</dbReference>
<dbReference type="InterPro" id="IPR020904">
    <property type="entry name" value="Sc_DH/Rdtase_CS"/>
</dbReference>
<dbReference type="InterPro" id="IPR002347">
    <property type="entry name" value="SDR_fam"/>
</dbReference>
<evidence type="ECO:0000256" key="1">
    <source>
        <dbReference type="ARBA" id="ARBA00006484"/>
    </source>
</evidence>
<proteinExistence type="inferred from homology"/>
<keyword evidence="3" id="KW-0560">Oxidoreductase</keyword>
<dbReference type="PROSITE" id="PS00061">
    <property type="entry name" value="ADH_SHORT"/>
    <property type="match status" value="1"/>
</dbReference>
<keyword evidence="4" id="KW-1185">Reference proteome</keyword>
<dbReference type="PRINTS" id="PR00080">
    <property type="entry name" value="SDRFAMILY"/>
</dbReference>
<comment type="similarity">
    <text evidence="1">Belongs to the short-chain dehydrogenases/reductases (SDR) family.</text>
</comment>
<sequence>MIPAYFDLTNKVAVVTGGGRGIGLAIAQGLADCGATLIICGRNAEVLEQARSAIGGDAVTAIVDVADESTVVSLRDNVLEQFGRLDILVNNAGIDPHYGSLERTETAEWENILKTNLDGVFYCCKHLGELMIPAKGGSIINISSVAGKVGLKRQVPYCASKGGVEQLTRALALDWAEHGIRVNAIGYGFIKTELTSAMTGHPHIAPRLLARTPLGRFGDISEVAGAAVFLASPSASYVTGHTLMVDGGWAAA</sequence>
<dbReference type="PANTHER" id="PTHR42760">
    <property type="entry name" value="SHORT-CHAIN DEHYDROGENASES/REDUCTASES FAMILY MEMBER"/>
    <property type="match status" value="1"/>
</dbReference>
<dbReference type="EC" id="1.1.1.-" evidence="3"/>
<reference evidence="4" key="1">
    <citation type="journal article" date="2019" name="Int. J. Syst. Evol. Microbiol.">
        <title>The Global Catalogue of Microorganisms (GCM) 10K type strain sequencing project: providing services to taxonomists for standard genome sequencing and annotation.</title>
        <authorList>
            <consortium name="The Broad Institute Genomics Platform"/>
            <consortium name="The Broad Institute Genome Sequencing Center for Infectious Disease"/>
            <person name="Wu L."/>
            <person name="Ma J."/>
        </authorList>
    </citation>
    <scope>NUCLEOTIDE SEQUENCE [LARGE SCALE GENOMIC DNA]</scope>
    <source>
        <strain evidence="4">CCUG 39402</strain>
    </source>
</reference>
<dbReference type="Proteomes" id="UP001596270">
    <property type="component" value="Unassembled WGS sequence"/>
</dbReference>
<protein>
    <submittedName>
        <fullName evidence="3">SDR family NAD(P)-dependent oxidoreductase</fullName>
        <ecNumber evidence="3">1.1.1.-</ecNumber>
    </submittedName>
</protein>
<comment type="caution">
    <text evidence="3">The sequence shown here is derived from an EMBL/GenBank/DDBJ whole genome shotgun (WGS) entry which is preliminary data.</text>
</comment>
<dbReference type="Gene3D" id="3.40.50.720">
    <property type="entry name" value="NAD(P)-binding Rossmann-like Domain"/>
    <property type="match status" value="1"/>
</dbReference>
<feature type="domain" description="Ketoreductase" evidence="2">
    <location>
        <begin position="11"/>
        <end position="188"/>
    </location>
</feature>
<evidence type="ECO:0000259" key="2">
    <source>
        <dbReference type="SMART" id="SM00822"/>
    </source>
</evidence>